<feature type="compositionally biased region" description="Polar residues" evidence="8">
    <location>
        <begin position="504"/>
        <end position="533"/>
    </location>
</feature>
<evidence type="ECO:0000259" key="10">
    <source>
        <dbReference type="PROSITE" id="PS51981"/>
    </source>
</evidence>
<feature type="compositionally biased region" description="Low complexity" evidence="8">
    <location>
        <begin position="109"/>
        <end position="127"/>
    </location>
</feature>
<dbReference type="GO" id="GO:0002376">
    <property type="term" value="P:immune system process"/>
    <property type="evidence" value="ECO:0007669"/>
    <property type="project" value="UniProtKB-KW"/>
</dbReference>
<gene>
    <name evidence="11" type="ORF">BOX15_Mlig006834g2</name>
</gene>
<accession>A0A267FXI8</accession>
<feature type="region of interest" description="Disordered" evidence="8">
    <location>
        <begin position="628"/>
        <end position="651"/>
    </location>
</feature>
<dbReference type="SUPFAM" id="SSF57850">
    <property type="entry name" value="RING/U-box"/>
    <property type="match status" value="1"/>
</dbReference>
<feature type="compositionally biased region" description="Polar residues" evidence="8">
    <location>
        <begin position="422"/>
        <end position="445"/>
    </location>
</feature>
<feature type="region of interest" description="Disordered" evidence="8">
    <location>
        <begin position="233"/>
        <end position="613"/>
    </location>
</feature>
<feature type="compositionally biased region" description="Polar residues" evidence="8">
    <location>
        <begin position="241"/>
        <end position="306"/>
    </location>
</feature>
<protein>
    <submittedName>
        <fullName evidence="11">Uncharacterized protein</fullName>
    </submittedName>
</protein>
<keyword evidence="3" id="KW-0479">Metal-binding</keyword>
<dbReference type="InterPro" id="IPR031248">
    <property type="entry name" value="RNF213"/>
</dbReference>
<name>A0A267FXI8_9PLAT</name>
<feature type="compositionally biased region" description="Basic and acidic residues" evidence="8">
    <location>
        <begin position="446"/>
        <end position="479"/>
    </location>
</feature>
<keyword evidence="2" id="KW-0963">Cytoplasm</keyword>
<dbReference type="PANTHER" id="PTHR22605:SF16">
    <property type="entry name" value="E3 UBIQUITIN-PROTEIN LIGASE RNF213"/>
    <property type="match status" value="1"/>
</dbReference>
<feature type="compositionally biased region" description="Low complexity" evidence="8">
    <location>
        <begin position="551"/>
        <end position="568"/>
    </location>
</feature>
<evidence type="ECO:0000313" key="11">
    <source>
        <dbReference type="EMBL" id="PAA78550.1"/>
    </source>
</evidence>
<keyword evidence="6" id="KW-0391">Immunity</keyword>
<evidence type="ECO:0000313" key="12">
    <source>
        <dbReference type="Proteomes" id="UP000215902"/>
    </source>
</evidence>
<dbReference type="PANTHER" id="PTHR22605">
    <property type="entry name" value="RZ-TYPE DOMAIN-CONTAINING PROTEIN"/>
    <property type="match status" value="1"/>
</dbReference>
<evidence type="ECO:0000256" key="7">
    <source>
        <dbReference type="PROSITE-ProRule" id="PRU00175"/>
    </source>
</evidence>
<evidence type="ECO:0000259" key="9">
    <source>
        <dbReference type="PROSITE" id="PS50089"/>
    </source>
</evidence>
<feature type="compositionally biased region" description="Polar residues" evidence="8">
    <location>
        <begin position="187"/>
        <end position="200"/>
    </location>
</feature>
<dbReference type="GO" id="GO:0005737">
    <property type="term" value="C:cytoplasm"/>
    <property type="evidence" value="ECO:0007669"/>
    <property type="project" value="UniProtKB-SubCell"/>
</dbReference>
<evidence type="ECO:0000256" key="2">
    <source>
        <dbReference type="ARBA" id="ARBA00022490"/>
    </source>
</evidence>
<evidence type="ECO:0000256" key="4">
    <source>
        <dbReference type="ARBA" id="ARBA00022771"/>
    </source>
</evidence>
<dbReference type="OrthoDB" id="2423195at2759"/>
<keyword evidence="12" id="KW-1185">Reference proteome</keyword>
<organism evidence="11 12">
    <name type="scientific">Macrostomum lignano</name>
    <dbReference type="NCBI Taxonomy" id="282301"/>
    <lineage>
        <taxon>Eukaryota</taxon>
        <taxon>Metazoa</taxon>
        <taxon>Spiralia</taxon>
        <taxon>Lophotrochozoa</taxon>
        <taxon>Platyhelminthes</taxon>
        <taxon>Rhabditophora</taxon>
        <taxon>Macrostomorpha</taxon>
        <taxon>Macrostomida</taxon>
        <taxon>Macrostomidae</taxon>
        <taxon>Macrostomum</taxon>
    </lineage>
</organism>
<dbReference type="STRING" id="282301.A0A267FXI8"/>
<reference evidence="11 12" key="1">
    <citation type="submission" date="2017-06" db="EMBL/GenBank/DDBJ databases">
        <title>A platform for efficient transgenesis in Macrostomum lignano, a flatworm model organism for stem cell research.</title>
        <authorList>
            <person name="Berezikov E."/>
        </authorList>
    </citation>
    <scope>NUCLEOTIDE SEQUENCE [LARGE SCALE GENOMIC DNA]</scope>
    <source>
        <strain evidence="11">DV1</strain>
        <tissue evidence="11">Whole organism</tissue>
    </source>
</reference>
<dbReference type="Pfam" id="PF20173">
    <property type="entry name" value="ZnF_RZ-type"/>
    <property type="match status" value="1"/>
</dbReference>
<dbReference type="CDD" id="cd00009">
    <property type="entry name" value="AAA"/>
    <property type="match status" value="1"/>
</dbReference>
<dbReference type="GO" id="GO:0016887">
    <property type="term" value="F:ATP hydrolysis activity"/>
    <property type="evidence" value="ECO:0007669"/>
    <property type="project" value="InterPro"/>
</dbReference>
<feature type="domain" description="RING-type" evidence="9">
    <location>
        <begin position="4235"/>
        <end position="4275"/>
    </location>
</feature>
<feature type="compositionally biased region" description="Polar residues" evidence="8">
    <location>
        <begin position="632"/>
        <end position="641"/>
    </location>
</feature>
<dbReference type="PROSITE" id="PS50089">
    <property type="entry name" value="ZF_RING_2"/>
    <property type="match status" value="1"/>
</dbReference>
<evidence type="ECO:0000256" key="5">
    <source>
        <dbReference type="ARBA" id="ARBA00022833"/>
    </source>
</evidence>
<comment type="caution">
    <text evidence="11">The sequence shown here is derived from an EMBL/GenBank/DDBJ whole genome shotgun (WGS) entry which is preliminary data.</text>
</comment>
<comment type="subcellular location">
    <subcellularLocation>
        <location evidence="1">Cytoplasm</location>
    </subcellularLocation>
</comment>
<evidence type="ECO:0000256" key="8">
    <source>
        <dbReference type="SAM" id="MobiDB-lite"/>
    </source>
</evidence>
<dbReference type="GO" id="GO:0008270">
    <property type="term" value="F:zinc ion binding"/>
    <property type="evidence" value="ECO:0007669"/>
    <property type="project" value="UniProtKB-KW"/>
</dbReference>
<dbReference type="InterPro" id="IPR001841">
    <property type="entry name" value="Znf_RING"/>
</dbReference>
<dbReference type="GO" id="GO:0004842">
    <property type="term" value="F:ubiquitin-protein transferase activity"/>
    <property type="evidence" value="ECO:0007669"/>
    <property type="project" value="InterPro"/>
</dbReference>
<feature type="compositionally biased region" description="Polar residues" evidence="8">
    <location>
        <begin position="168"/>
        <end position="180"/>
    </location>
</feature>
<dbReference type="InterPro" id="IPR027417">
    <property type="entry name" value="P-loop_NTPase"/>
</dbReference>
<dbReference type="EMBL" id="NIVC01000679">
    <property type="protein sequence ID" value="PAA78550.1"/>
    <property type="molecule type" value="Genomic_DNA"/>
</dbReference>
<feature type="compositionally biased region" description="Polar residues" evidence="8">
    <location>
        <begin position="207"/>
        <end position="218"/>
    </location>
</feature>
<dbReference type="Gene3D" id="3.40.50.300">
    <property type="entry name" value="P-loop containing nucleotide triphosphate hydrolases"/>
    <property type="match status" value="2"/>
</dbReference>
<feature type="compositionally biased region" description="Low complexity" evidence="8">
    <location>
        <begin position="307"/>
        <end position="363"/>
    </location>
</feature>
<dbReference type="SUPFAM" id="SSF52540">
    <property type="entry name" value="P-loop containing nucleoside triphosphate hydrolases"/>
    <property type="match status" value="2"/>
</dbReference>
<evidence type="ECO:0000256" key="6">
    <source>
        <dbReference type="ARBA" id="ARBA00022859"/>
    </source>
</evidence>
<feature type="region of interest" description="Disordered" evidence="8">
    <location>
        <begin position="109"/>
        <end position="134"/>
    </location>
</feature>
<feature type="compositionally biased region" description="Polar residues" evidence="8">
    <location>
        <begin position="391"/>
        <end position="402"/>
    </location>
</feature>
<dbReference type="Proteomes" id="UP000215902">
    <property type="component" value="Unassembled WGS sequence"/>
</dbReference>
<sequence length="5368" mass="605622">MSSCNHPPNQLRKRCTACSIVTSKLHGKFCSECRARESFEYFCAQCISGTVLHCPHSIANWQKRCSKKDCNEIAENLGSKFCSECGAESSFQVFCSCCNGQQVANASLPSNSQSASSLPLPPEQASLVPPSLPENSSCTSLTQVQLYHLELLQQETGFGATSDRPMTRGSSSEHGQSQPDTAGHNPVASTSEQPAQSHTSAMLFGPLSSSPSVYQQQHQLDTGMSASLFSQQLQPGAGMSVSPSDQQLQLGTGMSTSPSDQQLQQHLDTQASASLSEQSQVQQLPAQMSVSPSDQNQVQQLPAQMSASPSDQNQVQQQPAQMSASPSDQNQVQQQPAQMSASPSDQNQVQQQPAQMSASPSNQNQVQQLTESSSSQRPQGAGELTHEAGNSVPSSVSDQGSEVLSPLTDHQRKRLSAAVETPVNSNDGMKSDTSTMIASTSNTSADDTKRQKLDDASRESVDCDLDTNKKQTTETDRDSVSGIRGSLTDSVGGAGDCNPHDKISAQTDDANTCQSENSQSSSQAVQSPKTTESTDQEQSKPGVKSKIIPDSGKSQASTKKKSGSASTAEDTLKSQAPKSGQHCEPMDTDDNESSVRSQNTESGNSSSESKNKAVQNLDAKMGELQMTDDSAKQSTSDNVAQPSAVREFQTNRNSSAEIDCVDHSTRFVMKEFPNQSLVEVKLRFFIHYDSFKFKPERDSILLVLKDPKLGNGSAVHSPFVVRQDCVKPFEPENENINESFGKISQICASFDLPKQLLLNGVAYKYSVKSNLNEPTWQDELIKIRLMDCNQQDQQIMVFDGLIRGPDQPVSSGTRSAHNPETQFRFVASSMLLELRDKKVPPETVVNQIEAMLERTRTLMDPHDYKIKELPPKMLKLILEKIADTPDAYGFSTAEDKSWEQWLANISLFILGANRRLFPFIKHGASFQLKQASAKALLTSILPPVSASGRNPLNLSSEVLKQFRDAIDVIVFNGSDFYPELLFLVPAIHLLAWNVSPLTEDVVFATYGWKHDNSEPVWWGTCYKLRQFDDNLRKVKIDFKWLDLLIEKYGAVDPLLCRFCATVVREDNLPQLFELKHMPGEVKLATAVYFVRTSPSGLQRFHAQLMNLLEASPVSELAPASLSICQFVGLDLAHAVQQKTLYSHGRSEMTLMLQFRSVDFALRCLLETKRRKQIDASLVDFFSNEQEAQATYRFKELADRLVTHYRLEKTVQSLLATIQSFNQFYVSLRVYESVDAIDLSQFCTEMLRKLLEFADKNVLMSIFNEGNVITLLELPMTGTILEIILEKLEGGYHRGPFAEIRENVQMAWKKLRSLVDPKSSYSKRVCEVISSMIVTMHTKFQKSELPHSVDRSLVMVLEWPIASHLIAELHRKKLSDRFSKQALDILTESLNTSLGFLRQIAVSTAFIPFENIDYLVKSQNALETLCSALKHEVNLTQRLDDALKQKQHFDRTLDALNDLLSFMQQTMDSSHVDLESFRSLLEGSKLKRTPIGFLVDSKLPENALQLKAFEKLRGFNQVIQSVLVRFDSLSRSRTFAKTLETAVRKQFKSNRDQRLQIDQLIPCLANAVTDWDEKVRNLRAPDATLRNVQVFLGDLLNEENQAYLVSEFQCFQCDESPQLWDDYLRKLLFARKISSYSNAAAAIIHVLEAFQMTDELAMLRKVLQMGERSMDTPLQSIQTADLDQFDYLDEFSKEEYFVPMMSAIHRSHEFCVWVRGNVQKQDLKTFFDLAMIYLGDSGDLEQKKIETFNHVVTEFDEIIYNLGVAQGPGSNLASFLQQCGRILVKVKESPNLISELRDTSARLDWIKAVKENQGSVERSTIKKIEAIVATGFVLVGCLEKNDEAFLLKACSTSELESESAEMSQFSLEDVKDLQSKLMLIAGQSYENRELLERFVSLTSSIFRLIDVYKEFKLHCCVLCEQVFMKFNLRMGKRNNAVIELRYCNPPKVIKYSYENITDGLKNLSNIFQDCLDDWKNIVKEARASNHSLNFFNLKQIRILQTELAPLFCTADATDKVGRVLLHLLGYLSPNCSVEDINKTVDDVVVQRAQSSRKQAQSDDTHSIITEHLRDEGFSEDIIKQTARILFRNTDLDDLPTVEELQEQATDLAYKVERNTVTQADKQPRKEWKTADQELIAAEVGNLSAHDAFSRLWKIYIKNIDTSHKDFLSFKDVSLFLNHIGSQRSSHRSQRKLRKSFRDHFPPGKPMSLTLEPSDQLLVALHLFQQAYDSLPHFEEVLICSEETNEEEISVFLHRAILDKSPNSLYVIMNADKLTYDLSVVAEENFSALLDRVNSRTNSYLFALSSSESQKQYPFCNALSLFQKDLPTKPSQKKIINWVAQFMRREAGPAQSSFLWITSDRSGMGKSHQCNEIAKVRSRKVPHVFSCSDSHLDVDKLYDFFAKAEDEDRRPQTFHLDIAREVQTGFENAFTQLAIFGAITDSSGRIWRRRREDLYLLEHSRNFLFKTEFFVLQYLPSITCVSPSDALRQLEAGEMASDWQPLLSDSRLQSAVCKRPAVYLASLGNRNAAHCDLEAQIPSIEIVRLLLENCGIDDPSWLELNNFARFFNGQLVDFERSPFCGPVAEQDLPGFRRFVLSCLLLMSKDFSSRSLNIADESEAAQPNAENDRPLIENFEVRRRWEHTSHPYLLFNQDGTTFTFVGFTVSQQGNLLDSATNAVVQEGIMSPQLYQSLIAQRVRLQERFEDLSRQNKIERMRMVFGHSDTNFPDPDPSYELTMDNVKKMLAIYMRFRSEIPVVLMGETGCGKTKLVEFLARIMLPAQSDICNMRILKVHGAVTTADVVKAVQDAVELSRQNHAVTRYTILFFDEVNTTSAVGLIKEIMIDGRINGERISFAYGLRCIAACNPYRKHPESTIKRLENSGLGYRVRKEDTQDKFGNVPMRHLVYRVKPLPLSLISVLWDFGSLSDDSERKYITRMVESRLRTSPAQKARLVELVAASQNFMRTTDDETKYVSLREVEKVIVVFQWLSNGLLAQLDARDDEDSECNEETLIEIMALASCYLSRLPKENKNDYLELLSRVLNAGLSPHDIMQIITQCHQRLLNDISEHLPKSIAKNEALRENVFMMVLCITLRIPLFVVGKPGSSKSLGKSIVKSNMLGTNSQGEIFRQLPNTQMLSFQCSPWSTSEGIIKTFEQCSQLQKEKDLDKFVSVVILDEVGLAEDSPKMPLKALHPLLEEGYFTDSLQTAQNRKHSKVGFIGISNWALDPAKMNRGLYLLRDVPTHEDLLDTAKGICQNQVRKERVRLHLEPVTKFYEKIYDHTQKEREFFGLRDYFSLVKHLASKSTLNLRTVAQCIKRNFSGFGDLDPVDFFAKEIVGREIDLGNYSAIRDALRSTGEEQRYLLLITENYSGFKILPRLLEDQEHDQQVSIIFGSSFPKDQDYSKICLDINRIKISMERGSTVVLLNMDALYESLYDVLNQYYEQCGDDRFVDLGLGTHRLKCKVNRNFRMIVVAEQTTVRERFPIPLINRLEKHKLTTSAVLVAEQQEFVSKLNSWVKSFYLQGQLAKGENPSNVFVGYHDDVISSLALEFGSDEEAVKRSILLVAPPDSLVRLNQTRLRDLKSDYLNEHYDRHCLQSIKAFLANYSFSKPFLQVTTFDRLLATRQVDELSRLIPGSVTSANLSKFESETQFMEFIRRFLSMDDMTTLILQFEGLRLNYQNLLACAKYLIEEQFKELAEKSPNVYQNKRVMLFIKLVRSHANPFTGFDSGTWQSVHIEELVPSGRVNIRLLDTMPVSAAVKLSYEAFPADANEFAMEIDQSLLLDRDLGIPIDLRLLIEQSLHQAMSMLRDGGDRDSNETDSRLMERQEILSGALRDDQSGGQKFFECMCKFVVNVLTWKDESSLAMYSPNEWLSREAARDLNVLNAGTFIESTWRVLRQKVAPAIACFLAFSDRDQNLNCYRRDGLRGLWLRMVEPSSGLDQITENLVKGTTGDFQRIEVASSSCDGRRFACRFPFSWAVVERLERICNKEQQREAERLMELFLNSTPIGQVLQDEEAIPDLVGGFCHDLVRIRIAGVTEEMLQVLVPVMLRGLSGRAETCLGAAVFESFWLFKEFSQQMTLVTRLIKKVPGLALQVDRIDRLEELPEALFDAFYEYFETNKRDLNTAEKRAVWLNRVERAQSVIDSLLSNFGKPAMDSHWQRIVCVYLFLKNVTAPFDASQENGESSIKPIQLWTSLGKNPSANFSDVSGLRLVEDFLNKMKEDLTVKLLGANACSTCEIASDQLLRLPCGHPLCRNCHANLQNASAGNTCTHCQAPFDPSAIIVNPRVAALDQFKARCNAFLMELVTKLCFRRGGQGGQPPTSDLCDRLLGFVTRSGRHDVAAVACFDVESNNGDDGEEGRSPVFRSFILQQLLAYKEEQVLGQLDEHLRAANRIIDSPDHLALIVVHCLEDLSISRLAGHPIEQRLLRAVSQVVGTEPPSITPHDANPLDLRRLRQVADWRVALSLLASSIAALPDGARSVDLPPLQDGRRRERLARSLLQHQWSRVYFLRCLSRFGGTCAALERLRADEYLARVFREEMQLIEGQVELPDILLCHSELYRNVRRCLYQTYLTAELNQQRPDFPPAESPVVALVALVAAYRLRHMQGRCDEQQLTACINLMLSWMTPAAQELYRRLEPLAGATDGNHQLCLLQIHLAFVLATCQSDIVNFLTQLPNNFNNWLLPGMRHDELFEAFTAQGIGGTRAYACPNGHPYYIANCGQAMQLSRCPDCGSAIGGQNHQLVAGNAGYQAADRTQRGFVPVADQNRPEPVRQLSAGAAALLRSLQALALLLGGAAGGDRRRFAEEFHTGLALFSRATGRSQEDAAQALHLLLLRGLSAPAPATAFNLLNNDGRREFENRLETRLLRPLLDNLSDWLQESNRIVGQDDLGRTSEIVRLVQETSELDRRQAHEGQLWRYRQVISVEHAVQTFRELGVEEQRRHALIEAVTRWEFALRHLRSLPALLQLVKDLVAAWKLNLSMDKAKQQLLRVVGRNERWEAGIREFVETWRALSGYLATRGARFPDAIFPITLHAHPADEMRLAALLPHNGVWGRCIVGLVQLLMEAQNAVLDASGVHCDEIDICQADAASMISYDPDSDLLPALLANSAYSLRPGRGCQVAYNFAGLQQQLAELLVRGRLRLTGHLPQMLYKEEFNLMEQFLLLDQAVPQCRSPSSSSVSHALSSELPSSPPVITSLLEELLPPAVSFLTSLAPKESSQLLHDFMTKSLRMPQGLPEPLNRCVTIDHVRLLWLSLDRLRCQQLADDGFEPFRDCRGLEAAPLEEPLRELLPPRDLRNRRSLLLEKLHSLMRLELASRPDLLDLPLSEIGDLYTDYEGVFDGWDERLLCKHSAAIWMAVFALEGSRA</sequence>
<feature type="compositionally biased region" description="Polar residues" evidence="8">
    <location>
        <begin position="364"/>
        <end position="378"/>
    </location>
</feature>
<keyword evidence="4 7" id="KW-0863">Zinc-finger</keyword>
<dbReference type="InterPro" id="IPR046439">
    <property type="entry name" value="ZF_RZ_dom"/>
</dbReference>
<feature type="region of interest" description="Disordered" evidence="8">
    <location>
        <begin position="159"/>
        <end position="218"/>
    </location>
</feature>
<keyword evidence="5" id="KW-0862">Zinc</keyword>
<evidence type="ECO:0000256" key="1">
    <source>
        <dbReference type="ARBA" id="ARBA00004496"/>
    </source>
</evidence>
<proteinExistence type="predicted"/>
<feature type="domain" description="RZ-type" evidence="10">
    <location>
        <begin position="4688"/>
        <end position="4759"/>
    </location>
</feature>
<evidence type="ECO:0000256" key="3">
    <source>
        <dbReference type="ARBA" id="ARBA00022723"/>
    </source>
</evidence>
<dbReference type="PROSITE" id="PS51981">
    <property type="entry name" value="ZF_RZ"/>
    <property type="match status" value="1"/>
</dbReference>